<evidence type="ECO:0000313" key="2">
    <source>
        <dbReference type="Proteomes" id="UP001186974"/>
    </source>
</evidence>
<name>A0ACC3DMW8_9PEZI</name>
<feature type="non-terminal residue" evidence="1">
    <location>
        <position position="720"/>
    </location>
</feature>
<dbReference type="Proteomes" id="UP001186974">
    <property type="component" value="Unassembled WGS sequence"/>
</dbReference>
<sequence length="720" mass="80991">MHFADIETIHKAISVSKAAADKFSTRINDLGILVDKVAGDYANLVAELDSDASNSTLANDEEPINEFRELEIILTKIQSDYGRVAGLPNTPASIAKAAQIAEMHSRSHLPSLEEIPLELNDFQRRAAEQKNNAAEIAVGRMQTVAGIESALSRATIELTNLEMPVEDLEAFEQLSLPGRLPLIYGSLLIEAVRRQEWVEKMKRDSSALAEEIAGYQEEEQRRRRKWAKTMNDVIRVDPVETKALGVEINLQGQDGGWPHVSREDLDEYLKNLGGIEGMEEVMESLEHAIKEMDRPTRQQVKRAKTFKNGSIHEAGFGKGSLLLRGEDEMKVLREVNSKLEEELKGQKSRVRKLEDLLHRQSQVGRLSIAGGLPGQPLEPSTPPAIPSPRVPEDLSRRSSFTARRFSNQASDEKQMARRILQLETQLSAEKEARCNLEKAMQSKDDTYEEHRREVEEAVSTKNDIMKNMEAQQKEFAQERKNLNGELTMAKERLEELEDELDRLLGSRDNERTGIDEKMQSLLNEIDQIRRDAAEEVRQADERTRDHEAVLTAHQENENERRALLVGVLTRLSPGHEASGDHAELIAQFEDIAQRFADHAKELEHAVAVAKSDNESLQSVIDTQKADLDQLKAQLEAEEARSAQLDDSLTQEQSKFASIGKELEEERKHLKELREKFAAGETGSETLRQRIAEEEAKVESLSTQLAESKSHTNSLGAEVLK</sequence>
<dbReference type="EMBL" id="JAWDJW010002308">
    <property type="protein sequence ID" value="KAK3077986.1"/>
    <property type="molecule type" value="Genomic_DNA"/>
</dbReference>
<reference evidence="1" key="1">
    <citation type="submission" date="2024-09" db="EMBL/GenBank/DDBJ databases">
        <title>Black Yeasts Isolated from many extreme environments.</title>
        <authorList>
            <person name="Coleine C."/>
            <person name="Stajich J.E."/>
            <person name="Selbmann L."/>
        </authorList>
    </citation>
    <scope>NUCLEOTIDE SEQUENCE</scope>
    <source>
        <strain evidence="1">CCFEE 5737</strain>
    </source>
</reference>
<gene>
    <name evidence="1" type="ORF">LTS18_008738</name>
</gene>
<evidence type="ECO:0000313" key="1">
    <source>
        <dbReference type="EMBL" id="KAK3077986.1"/>
    </source>
</evidence>
<comment type="caution">
    <text evidence="1">The sequence shown here is derived from an EMBL/GenBank/DDBJ whole genome shotgun (WGS) entry which is preliminary data.</text>
</comment>
<accession>A0ACC3DMW8</accession>
<protein>
    <submittedName>
        <fullName evidence="1">Uncharacterized protein</fullName>
    </submittedName>
</protein>
<proteinExistence type="predicted"/>
<keyword evidence="2" id="KW-1185">Reference proteome</keyword>
<organism evidence="1 2">
    <name type="scientific">Coniosporium uncinatum</name>
    <dbReference type="NCBI Taxonomy" id="93489"/>
    <lineage>
        <taxon>Eukaryota</taxon>
        <taxon>Fungi</taxon>
        <taxon>Dikarya</taxon>
        <taxon>Ascomycota</taxon>
        <taxon>Pezizomycotina</taxon>
        <taxon>Dothideomycetes</taxon>
        <taxon>Dothideomycetes incertae sedis</taxon>
        <taxon>Coniosporium</taxon>
    </lineage>
</organism>